<name>A0AAD9YMZ7_COLKA</name>
<dbReference type="AlphaFoldDB" id="A0AAD9YMZ7"/>
<dbReference type="EMBL" id="VYYT01000075">
    <property type="protein sequence ID" value="KAK2771846.1"/>
    <property type="molecule type" value="Genomic_DNA"/>
</dbReference>
<accession>A0AAD9YMZ7</accession>
<sequence length="80" mass="9489">MLRYRSPYFVRYWRESASDEQIIEATKTWQQLMERSLGDRRYPSGETSAAVFWRIMMADLIMQELPLRRANADVGRPAAF</sequence>
<comment type="caution">
    <text evidence="1">The sequence shown here is derived from an EMBL/GenBank/DDBJ whole genome shotgun (WGS) entry which is preliminary data.</text>
</comment>
<organism evidence="1 2">
    <name type="scientific">Colletotrichum kahawae</name>
    <name type="common">Coffee berry disease fungus</name>
    <dbReference type="NCBI Taxonomy" id="34407"/>
    <lineage>
        <taxon>Eukaryota</taxon>
        <taxon>Fungi</taxon>
        <taxon>Dikarya</taxon>
        <taxon>Ascomycota</taxon>
        <taxon>Pezizomycotina</taxon>
        <taxon>Sordariomycetes</taxon>
        <taxon>Hypocreomycetidae</taxon>
        <taxon>Glomerellales</taxon>
        <taxon>Glomerellaceae</taxon>
        <taxon>Colletotrichum</taxon>
        <taxon>Colletotrichum gloeosporioides species complex</taxon>
    </lineage>
</organism>
<reference evidence="1" key="1">
    <citation type="submission" date="2023-02" db="EMBL/GenBank/DDBJ databases">
        <title>Colletotrichum kahawae CIFC_Que2 genome sequencing and assembly.</title>
        <authorList>
            <person name="Baroncelli R."/>
        </authorList>
    </citation>
    <scope>NUCLEOTIDE SEQUENCE</scope>
    <source>
        <strain evidence="1">CIFC_Que2</strain>
    </source>
</reference>
<keyword evidence="2" id="KW-1185">Reference proteome</keyword>
<dbReference type="Proteomes" id="UP001281614">
    <property type="component" value="Unassembled WGS sequence"/>
</dbReference>
<proteinExistence type="predicted"/>
<evidence type="ECO:0000313" key="1">
    <source>
        <dbReference type="EMBL" id="KAK2771846.1"/>
    </source>
</evidence>
<gene>
    <name evidence="1" type="ORF">CKAH01_14180</name>
</gene>
<evidence type="ECO:0000313" key="2">
    <source>
        <dbReference type="Proteomes" id="UP001281614"/>
    </source>
</evidence>
<protein>
    <submittedName>
        <fullName evidence="1">Heterokaryon incompatibility protein</fullName>
    </submittedName>
</protein>